<name>A0A1I0FK76_9PROT</name>
<keyword evidence="2" id="KW-0560">Oxidoreductase</keyword>
<dbReference type="PANTHER" id="PTHR43100:SF1">
    <property type="entry name" value="GLUTAMATE SYNTHASE [NADPH] SMALL CHAIN"/>
    <property type="match status" value="1"/>
</dbReference>
<dbReference type="GO" id="GO:0016639">
    <property type="term" value="F:oxidoreductase activity, acting on the CH-NH2 group of donors, NAD or NADP as acceptor"/>
    <property type="evidence" value="ECO:0007669"/>
    <property type="project" value="InterPro"/>
</dbReference>
<reference evidence="8" key="1">
    <citation type="submission" date="2016-10" db="EMBL/GenBank/DDBJ databases">
        <authorList>
            <person name="Varghese N."/>
            <person name="Submissions S."/>
        </authorList>
    </citation>
    <scope>NUCLEOTIDE SEQUENCE [LARGE SCALE GENOMIC DNA]</scope>
    <source>
        <strain evidence="8">Nm71</strain>
    </source>
</reference>
<evidence type="ECO:0000259" key="5">
    <source>
        <dbReference type="Pfam" id="PF07992"/>
    </source>
</evidence>
<dbReference type="InterPro" id="IPR009051">
    <property type="entry name" value="Helical_ferredxn"/>
</dbReference>
<evidence type="ECO:0000256" key="4">
    <source>
        <dbReference type="ARBA" id="ARBA00029440"/>
    </source>
</evidence>
<proteinExistence type="predicted"/>
<dbReference type="Pfam" id="PF14691">
    <property type="entry name" value="Fer4_20"/>
    <property type="match status" value="1"/>
</dbReference>
<dbReference type="Gene3D" id="3.50.50.60">
    <property type="entry name" value="FAD/NAD(P)-binding domain"/>
    <property type="match status" value="2"/>
</dbReference>
<gene>
    <name evidence="7" type="ORF">SAMN05216326_1406</name>
</gene>
<dbReference type="InterPro" id="IPR023753">
    <property type="entry name" value="FAD/NAD-binding_dom"/>
</dbReference>
<dbReference type="GO" id="GO:0006537">
    <property type="term" value="P:glutamate biosynthetic process"/>
    <property type="evidence" value="ECO:0007669"/>
    <property type="project" value="UniProtKB-KW"/>
</dbReference>
<dbReference type="NCBIfam" id="TIGR01317">
    <property type="entry name" value="GOGAT_sm_gam"/>
    <property type="match status" value="1"/>
</dbReference>
<dbReference type="SUPFAM" id="SSF51971">
    <property type="entry name" value="Nucleotide-binding domain"/>
    <property type="match status" value="1"/>
</dbReference>
<dbReference type="Pfam" id="PF07992">
    <property type="entry name" value="Pyr_redox_2"/>
    <property type="match status" value="2"/>
</dbReference>
<evidence type="ECO:0000313" key="7">
    <source>
        <dbReference type="EMBL" id="SET58763.1"/>
    </source>
</evidence>
<dbReference type="FunFam" id="3.50.50.60:FF:000022">
    <property type="entry name" value="Glutamate synthase [NADH], amyloplastic"/>
    <property type="match status" value="1"/>
</dbReference>
<evidence type="ECO:0000313" key="8">
    <source>
        <dbReference type="Proteomes" id="UP000199345"/>
    </source>
</evidence>
<dbReference type="RefSeq" id="WP_090661450.1">
    <property type="nucleotide sequence ID" value="NZ_FOIA01000040.1"/>
</dbReference>
<dbReference type="OrthoDB" id="9803192at2"/>
<dbReference type="PRINTS" id="PR00419">
    <property type="entry name" value="ADXRDTASE"/>
</dbReference>
<dbReference type="GO" id="GO:0051536">
    <property type="term" value="F:iron-sulfur cluster binding"/>
    <property type="evidence" value="ECO:0007669"/>
    <property type="project" value="InterPro"/>
</dbReference>
<sequence length="495" mass="54808">MGKPTGFIEYQRELPENRPPLERIRDWHEFHTHLPAQELKTQAGRCMDCGVPFCHTGTLISGMASGCPINNLIPEWNDLVYHGLWKQALERLHKTNNFPEFTGRVCPAPCEGSCVLGIIEPPVTIKTIEQAIADKGFEEGWIVPEPPQYRTGKKVAVVGSGPSGLSCAAQLNRAGHLVTVYERADRIGGLLMYGIPNMKLDKTVVQRRVELMAQEGIQFITGAAIGTDGFPATALREEFDAVVLCCGATRPRDLAIEGRNLEGIHFAIDFLHANTRHLLDNDSNSKMEISAKNKHVIVIGGGDTGTDCVATAMRHGCKSVTQFEIMARPPDTRQPDNPWPEWPKVYRLDYGQEEAAARFGDDPRNYLIMTEQFAGDDNSHVKTLHTVNIEWAQDENGRFFPKKIPNSEKTWPADLVLLAMGFLGPEDTIADQLALERDARTNIKADEGLYATNIAGIFAAGDMRRGQSLVVWAIYEGRGAARECDRYLMGTTALP</sequence>
<evidence type="ECO:0000256" key="1">
    <source>
        <dbReference type="ARBA" id="ARBA00022605"/>
    </source>
</evidence>
<dbReference type="InterPro" id="IPR006005">
    <property type="entry name" value="Glut_synth_ssu1"/>
</dbReference>
<accession>A0A1I0FK76</accession>
<organism evidence="7 8">
    <name type="scientific">Nitrosomonas marina</name>
    <dbReference type="NCBI Taxonomy" id="917"/>
    <lineage>
        <taxon>Bacteria</taxon>
        <taxon>Pseudomonadati</taxon>
        <taxon>Pseudomonadota</taxon>
        <taxon>Betaproteobacteria</taxon>
        <taxon>Nitrosomonadales</taxon>
        <taxon>Nitrosomonadaceae</taxon>
        <taxon>Nitrosomonas</taxon>
    </lineage>
</organism>
<keyword evidence="1" id="KW-0028">Amino-acid biosynthesis</keyword>
<dbReference type="InterPro" id="IPR028261">
    <property type="entry name" value="DPD_II"/>
</dbReference>
<dbReference type="PANTHER" id="PTHR43100">
    <property type="entry name" value="GLUTAMATE SYNTHASE [NADPH] SMALL CHAIN"/>
    <property type="match status" value="1"/>
</dbReference>
<dbReference type="Gene3D" id="1.10.1060.10">
    <property type="entry name" value="Alpha-helical ferredoxin"/>
    <property type="match status" value="1"/>
</dbReference>
<comment type="pathway">
    <text evidence="4">Amino-acid biosynthesis.</text>
</comment>
<dbReference type="AlphaFoldDB" id="A0A1I0FK76"/>
<keyword evidence="8" id="KW-1185">Reference proteome</keyword>
<feature type="domain" description="Dihydroprymidine dehydrogenase" evidence="6">
    <location>
        <begin position="24"/>
        <end position="140"/>
    </location>
</feature>
<dbReference type="Proteomes" id="UP000199345">
    <property type="component" value="Unassembled WGS sequence"/>
</dbReference>
<dbReference type="InterPro" id="IPR051394">
    <property type="entry name" value="Glutamate_Synthase"/>
</dbReference>
<feature type="domain" description="FAD/NAD(P)-binding" evidence="5">
    <location>
        <begin position="153"/>
        <end position="329"/>
    </location>
</feature>
<protein>
    <submittedName>
        <fullName evidence="7">Glutamate synthase (NADPH/NADH) small chain</fullName>
    </submittedName>
</protein>
<evidence type="ECO:0000256" key="3">
    <source>
        <dbReference type="ARBA" id="ARBA00023164"/>
    </source>
</evidence>
<dbReference type="FunFam" id="3.40.50.720:FF:000113">
    <property type="entry name" value="Glutamate synthase [NADH], amyloplastic"/>
    <property type="match status" value="1"/>
</dbReference>
<evidence type="ECO:0000259" key="6">
    <source>
        <dbReference type="Pfam" id="PF14691"/>
    </source>
</evidence>
<dbReference type="SUPFAM" id="SSF46548">
    <property type="entry name" value="alpha-helical ferredoxin"/>
    <property type="match status" value="1"/>
</dbReference>
<dbReference type="EMBL" id="FOIA01000040">
    <property type="protein sequence ID" value="SET58763.1"/>
    <property type="molecule type" value="Genomic_DNA"/>
</dbReference>
<evidence type="ECO:0000256" key="2">
    <source>
        <dbReference type="ARBA" id="ARBA00023002"/>
    </source>
</evidence>
<keyword evidence="3" id="KW-0314">Glutamate biosynthesis</keyword>
<feature type="domain" description="FAD/NAD(P)-binding" evidence="5">
    <location>
        <begin position="382"/>
        <end position="477"/>
    </location>
</feature>
<dbReference type="InterPro" id="IPR036188">
    <property type="entry name" value="FAD/NAD-bd_sf"/>
</dbReference>